<dbReference type="SMART" id="SM00382">
    <property type="entry name" value="AAA"/>
    <property type="match status" value="2"/>
</dbReference>
<protein>
    <submittedName>
        <fullName evidence="4">RING-type E3 ubiquitin transferase listerin</fullName>
    </submittedName>
</protein>
<dbReference type="Gene3D" id="3.40.50.300">
    <property type="entry name" value="P-loop containing nucleotide triphosphate hydrolases"/>
    <property type="match status" value="2"/>
</dbReference>
<dbReference type="WBParaSite" id="maker-uti_cns_0002224-snap-gene-0.19-mRNA-1">
    <property type="protein sequence ID" value="maker-uti_cns_0002224-snap-gene-0.19-mRNA-1"/>
    <property type="gene ID" value="maker-uti_cns_0002224-snap-gene-0.19"/>
</dbReference>
<dbReference type="InterPro" id="IPR031248">
    <property type="entry name" value="RNF213"/>
</dbReference>
<dbReference type="SUPFAM" id="SSF52540">
    <property type="entry name" value="P-loop containing nucleoside triphosphate hydrolases"/>
    <property type="match status" value="2"/>
</dbReference>
<dbReference type="Proteomes" id="UP000095280">
    <property type="component" value="Unplaced"/>
</dbReference>
<proteinExistence type="predicted"/>
<feature type="domain" description="AAA+ ATPase" evidence="2">
    <location>
        <begin position="1404"/>
        <end position="1539"/>
    </location>
</feature>
<evidence type="ECO:0000313" key="4">
    <source>
        <dbReference type="WBParaSite" id="maker-uti_cns_0002224-snap-gene-0.19-mRNA-1"/>
    </source>
</evidence>
<dbReference type="GO" id="GO:0016887">
    <property type="term" value="F:ATP hydrolysis activity"/>
    <property type="evidence" value="ECO:0007669"/>
    <property type="project" value="InterPro"/>
</dbReference>
<name>A0A1I8GKW9_9PLAT</name>
<organism evidence="3 4">
    <name type="scientific">Macrostomum lignano</name>
    <dbReference type="NCBI Taxonomy" id="282301"/>
    <lineage>
        <taxon>Eukaryota</taxon>
        <taxon>Metazoa</taxon>
        <taxon>Spiralia</taxon>
        <taxon>Lophotrochozoa</taxon>
        <taxon>Platyhelminthes</taxon>
        <taxon>Rhabditophora</taxon>
        <taxon>Macrostomorpha</taxon>
        <taxon>Macrostomida</taxon>
        <taxon>Macrostomidae</taxon>
        <taxon>Macrostomum</taxon>
    </lineage>
</organism>
<dbReference type="InterPro" id="IPR003959">
    <property type="entry name" value="ATPase_AAA_core"/>
</dbReference>
<evidence type="ECO:0000256" key="1">
    <source>
        <dbReference type="SAM" id="MobiDB-lite"/>
    </source>
</evidence>
<reference evidence="4" key="1">
    <citation type="submission" date="2016-11" db="UniProtKB">
        <authorList>
            <consortium name="WormBaseParasite"/>
        </authorList>
    </citation>
    <scope>IDENTIFICATION</scope>
</reference>
<sequence length="3947" mass="450562">MKGQSHEILSTYLLVCKEESDKLPQEATEELLLDCSDSEHKDFKDACLVAYEKVLRDQRLCGNALESAFSTSNQELLNVAFNICAECLRQSCSERSDIVKYFLQKDVLKSKNYQPNRDTVSIMVELLRASLENASEVEQQIQVLRHHCHIWQWVESAANEDLSTKFVNEAVNCLDSLSTYLQKFTSFNLTANEFKAFVTGYMSDENEERQTCEAIDSIANLLLHSQIGRVNFQEVVKEGKSAIDTWRHQQMAMKEIIAFFTEVKTSYSVNLSDVEEVERAFTEFMRHSENIKICEMLHTSVFKRFGIDVNMLGVNLDPNTALQSSVFNYFFRKVATEQSSLSSSGITCSQFWHEVFPVAFDQYTKFVSKSLVAEEVSLKDIEDISQSLEGNFNLSNELQLLEKILFASRGIENFCKVLSRNEWKSRLSALLWLHETLSVCPEKEKRSISDSSDSSSQNFCEDSRVLELLHEYLNLPSDITLSTFLQLHNDLSNEFNSVTENAWCVIECVFNCRDGIIKFIREQAGSDFQHLMDCEIAGQDVSISTINSLFLLQRAMKPLFSSSQPLIHEIFKCINRSISSIGCHIQSRDASEDTATKNLLERLNECEKNLNAIRELHSSVGSHGETSKKFALEFVSLKPDQVTVTIKINKTATNSLNSSALSDEKEDEIDSTTTSERHEASVVHMSVQIRNRRLSLAKMIDHRSRILMTMSSTHFDSTDSQEDNQKLKEFITDVDLLENVFTMFYKLWEAGHPSYYRISESLKFADILRLQSELEECLKKWNTFLKEMRKKYLHANYLFGTNLMILVRFFVNDQNTSWSDVEHLLNFLNISLPTNETINMDKAPFLKNDMEESVENIFYFLREHSTELQREKASVTTKNNALDVQKGKLFLVSINPNDKEVIGIFLNVWTNSECELPLSSEVVFCSPETTSIEVILTLRRASKQSDRTFFFLESQNLKQKVLGELIAEIGRQKEKEKLGRVAVFCKAARSHTLFTVFSDEIVNVKAISSERLKTVVKGTFKHVYFYSSDRPCIGKTETVLSEACRHDSLLHVHISGTVTKDSFIKKLSKKIGKKCAVHLDIGWLDNPDVLELIIFEAIFCKSLVSSNHTVPFNPDAVYIEVANSINNKLEDSFTILSQIGEKRLSWSIGLETLCVSEEPLSCTQVVCKYLQNLYEETLDTKEVDFGSPLPSSECVILLRRLFKRYLSEQDEGANLSFSLIENSLKLMSNQLKKFYCSEFFKIKNLRRVFETDSNVRSDLVTFIIDSALQLTVLSLGSVQKQQVDTLTNVYERTANRFKSMLNWENSAHVMPVFQKQDISAVELVFRKLDEVPEELRSLFEASSSRGLTEFSELTEEQLLHRLVRIAAKGSPGDIPQISSDQTLNYRLTADNFLKMVLISLRIDADVPVLIMGETGCGKTSLIRFLANVQGVDLEVMNFHAGVEQEEIVKRIRSASGIAKEKYKEFVYSNACDGVVWVFLDEINTCEHLGLLKEAICHKKLLGERLPPNLRLMAACNPYVLRPKSSSSTAGFQTKELREDEMKSLVYRVHPLPESMVELVWDFGRLTDHDEQAYIGRILTTSLSDNLDDVQSELQLAEVVKCITVSQKFVRSNEESDYATSLRDVRRFCEFFHFFFEFFKKWNETGSENPSFKRNKESIAALFALYVCYYVRNSTSTIRKRYLETISVYFKTNADELCKEIEIVQANFIRFMKCPPKTAVNLALRENIFVLFCCIYARVPVFLVGKPGCSKSLAVSIIRSNFRGKDSEHPLFQQYPSLSFSSFQGSEASTSKGVKKVFESARNKLKKSGDAFMTPVVLIDEIGLAEKSRHNPLKVLHSLLEPQSALDCRCEVAVIGISNWALDPAKMNRAIHISRPDMTEEELYDTGKAILSDQKSITVEDVDQRKIAKACHEYLNKKQPFENFHGLRDFYYLLKYLSDQMYSEDEKVFALKEGLARNFNGLKLSHERALGVFTKHFPNLLDASVKTARQKSVAETMIFKNLQDPSARHLMLICDGDSCLDLLCNELTKEKRKFRVMHGSGYDKDQFSEEFTYRKLNEVIMCMEEGLILIFKDFDLLYGSLYDMLNQNYSEYANKKYCRIAMGTQANQNCVVHNNFRCIVLVNKTVVQDMRLMDPPFLNRFEKQPFSLKNTVDALELKESSGLLKKKVITLTHLVQNESKLEFKTSEVFLGFYDDLAFCYLINEALDGQRLKLGREPHSAFVDAAFKRLRAHMLPDSVLRCTFSNLPIEERKNYQTEYFSTSSRTLNKSFVDIIQDRAANCKPGQICKLYIYTKSSLFTKIESLETDSDFTVRDIRLMDFVRESDMIDVFSDFFRQDQQNGLMIIRVKPSIDENYVLHARCLLDDICKKYQTECKSKKFVVMLVQLQREDLKFTINSWKWNPLLDWQVDFVECICPEVQFSLSDLVFNNQRRFIEENESYLFQLFDKVVPQALMDVLRSQEEIQRALIFFKNNPPFSAAFRRFTLNESILFDKHEAELKPPFDSEHWLVRLSVETTRLSMYSSFHEFVLSSIEERLLQNTTKLLIAMSHYSLFEAGSWCGSVADSLMQQMFEYILREQSSAFESDRPIKFTQISCPYSPLVYSGFCKIFKALGHAADNCKNEMQTFLTQLGLERRIPVSDDMLMDFTQMATINFCGQDRSDGVMEILSYRLKNCDDLTDAVITILGCFDDSNLRLAQILNVHAYLRQRNVDVLCSDTEDLNERFENMLKVLVPSGPNFEKLCIKNLDEWRRIATNLLLLVRDKNERPRFLIELESLLKFFKFFAPAGKRIKLEEVISTYNSLQSRGLLSNDADSVLLEWKKESAKLFSDSSAPDEARLMLIESNFYYSLLHTRRLTEPLLNSILELLIRGRLPMGFASFLLSHITEFDDEENSLFSQFAEKVEEIGDATVKSGLFSILATTLKPSQLDATELLKSLEDLRPKLKSSFEINFSEVVDLVDAINFFSDAVKEATAVHNKFLCFGNDQSDVFAFLERCILTQKLHPFWLLFVRCLRQRYTLGELHSLFKLDHTASLLPTIDRDKFLRFGQSSQLASYCLRYPFLDCSDTNLYVEAVAAFSNVLVPGRPDYLKIKNFWKSISQYENQNQYYCDTLSIYIESVMFKKCFANFQSPEKALTREIKERLTAVSHHKLHPLLLISCSERDSCLDEANLTSQSSPGHVCLATLYYRTLLSFFIHWPPKPGSVVDELSKRDALDICSSEKIKPRASEAELFARHCTCMSVTVYKANAEEMRGILLYHCAFCESTDDKGLSKTDVTEWLDDKPVSSGLDKALQLLVSIYSCVSVDLHAKRTASQLTNRKPTAILDQLESLAKFLELSTEDCTWVLHLALRASSEFLFHQPATAGLQTARYQLACCLASPQSSIIKFKRDRLTERQLKSEFSYAWIVDGLDVDSCGSTDSCDEIDEAIATPRQFHLARNCLLFPKCKSDLNAICHLFNCHQVKVRGNPDDPADGEVNDKFGRFLEFVLRHRSVLSNSDHLRRLTIWHAAVAKQIDGQLSMEEFEAWRVEDFLKRYPDCKAMHDNAQVAWNCLHPNALMLNLNNPLHLKRPLRRALFTELSPLIDTAKPLLCDQNEFLIAAAGLALTETCEALEPLLSASESFDSTPCCHLATADLLSSPDRLPALSADKLDHLSAMFASHTANRDLQIDWGLLETAVFREVLADKCFVRLLPWEPRLASAEQRSLSQMIEAFRANCPESDSKSARLTDAEQRFVRRRQQQDTAYARRLADFCRLALSYAHRCLAEENCSIGDASLAEFLNSAASDGAIPIRSSWPPLPGINSQASGESLSSSTMSLSDPTPLRRLVALLEAAEAELYSVVLPDLRRKRSNSQETSDASTARRLVELLPEDARLEALSWLRLTCLRHVAKSSSNASISAAEALMEPANRPTGTRPDCLDNLLAEIGAAPLALLLPLCDELEKILANGSMMQ</sequence>
<dbReference type="Pfam" id="PF07728">
    <property type="entry name" value="AAA_5"/>
    <property type="match status" value="1"/>
</dbReference>
<feature type="domain" description="AAA+ ATPase" evidence="2">
    <location>
        <begin position="1736"/>
        <end position="1876"/>
    </location>
</feature>
<dbReference type="GO" id="GO:0005524">
    <property type="term" value="F:ATP binding"/>
    <property type="evidence" value="ECO:0007669"/>
    <property type="project" value="InterPro"/>
</dbReference>
<dbReference type="InterPro" id="IPR011704">
    <property type="entry name" value="ATPase_dyneun-rel_AAA"/>
</dbReference>
<dbReference type="InterPro" id="IPR003593">
    <property type="entry name" value="AAA+_ATPase"/>
</dbReference>
<dbReference type="GO" id="GO:0004842">
    <property type="term" value="F:ubiquitin-protein transferase activity"/>
    <property type="evidence" value="ECO:0007669"/>
    <property type="project" value="InterPro"/>
</dbReference>
<dbReference type="Pfam" id="PF00004">
    <property type="entry name" value="AAA"/>
    <property type="match status" value="1"/>
</dbReference>
<keyword evidence="3" id="KW-1185">Reference proteome</keyword>
<dbReference type="PANTHER" id="PTHR22605:SF1">
    <property type="entry name" value="RZ-TYPE DOMAIN-CONTAINING PROTEIN"/>
    <property type="match status" value="1"/>
</dbReference>
<accession>A0A1I8GKW9</accession>
<evidence type="ECO:0000313" key="3">
    <source>
        <dbReference type="Proteomes" id="UP000095280"/>
    </source>
</evidence>
<evidence type="ECO:0000259" key="2">
    <source>
        <dbReference type="SMART" id="SM00382"/>
    </source>
</evidence>
<dbReference type="PANTHER" id="PTHR22605">
    <property type="entry name" value="RZ-TYPE DOMAIN-CONTAINING PROTEIN"/>
    <property type="match status" value="1"/>
</dbReference>
<dbReference type="CDD" id="cd00009">
    <property type="entry name" value="AAA"/>
    <property type="match status" value="1"/>
</dbReference>
<dbReference type="InterPro" id="IPR027417">
    <property type="entry name" value="P-loop_NTPase"/>
</dbReference>
<feature type="region of interest" description="Disordered" evidence="1">
    <location>
        <begin position="657"/>
        <end position="681"/>
    </location>
</feature>